<feature type="region of interest" description="Disordered" evidence="1">
    <location>
        <begin position="1"/>
        <end position="20"/>
    </location>
</feature>
<dbReference type="GO" id="GO:0001650">
    <property type="term" value="C:fibrillar center"/>
    <property type="evidence" value="ECO:0007669"/>
    <property type="project" value="TreeGrafter"/>
</dbReference>
<evidence type="ECO:0000256" key="1">
    <source>
        <dbReference type="SAM" id="MobiDB-lite"/>
    </source>
</evidence>
<organism evidence="3 4">
    <name type="scientific">Rhamnusium bicolor</name>
    <dbReference type="NCBI Taxonomy" id="1586634"/>
    <lineage>
        <taxon>Eukaryota</taxon>
        <taxon>Metazoa</taxon>
        <taxon>Ecdysozoa</taxon>
        <taxon>Arthropoda</taxon>
        <taxon>Hexapoda</taxon>
        <taxon>Insecta</taxon>
        <taxon>Pterygota</taxon>
        <taxon>Neoptera</taxon>
        <taxon>Endopterygota</taxon>
        <taxon>Coleoptera</taxon>
        <taxon>Polyphaga</taxon>
        <taxon>Cucujiformia</taxon>
        <taxon>Chrysomeloidea</taxon>
        <taxon>Cerambycidae</taxon>
        <taxon>Lepturinae</taxon>
        <taxon>Rhagiini</taxon>
        <taxon>Rhamnusium</taxon>
    </lineage>
</organism>
<name>A0AAV8WN03_9CUCU</name>
<dbReference type="AlphaFoldDB" id="A0AAV8WN03"/>
<reference evidence="3" key="1">
    <citation type="journal article" date="2023" name="Insect Mol. Biol.">
        <title>Genome sequencing provides insights into the evolution of gene families encoding plant cell wall-degrading enzymes in longhorned beetles.</title>
        <authorList>
            <person name="Shin N.R."/>
            <person name="Okamura Y."/>
            <person name="Kirsch R."/>
            <person name="Pauchet Y."/>
        </authorList>
    </citation>
    <scope>NUCLEOTIDE SEQUENCE</scope>
    <source>
        <strain evidence="3">RBIC_L_NR</strain>
    </source>
</reference>
<dbReference type="GO" id="GO:0005655">
    <property type="term" value="C:nucleolar ribonuclease P complex"/>
    <property type="evidence" value="ECO:0007669"/>
    <property type="project" value="InterPro"/>
</dbReference>
<evidence type="ECO:0000313" key="4">
    <source>
        <dbReference type="Proteomes" id="UP001162156"/>
    </source>
</evidence>
<dbReference type="GO" id="GO:0004526">
    <property type="term" value="F:ribonuclease P activity"/>
    <property type="evidence" value="ECO:0007669"/>
    <property type="project" value="TreeGrafter"/>
</dbReference>
<dbReference type="SUPFAM" id="SSF55315">
    <property type="entry name" value="L30e-like"/>
    <property type="match status" value="1"/>
</dbReference>
<dbReference type="GO" id="GO:0033204">
    <property type="term" value="F:ribonuclease P RNA binding"/>
    <property type="evidence" value="ECO:0007669"/>
    <property type="project" value="TreeGrafter"/>
</dbReference>
<dbReference type="InterPro" id="IPR042848">
    <property type="entry name" value="Rpp38"/>
</dbReference>
<evidence type="ECO:0000313" key="3">
    <source>
        <dbReference type="EMBL" id="KAJ8927576.1"/>
    </source>
</evidence>
<dbReference type="GO" id="GO:0001682">
    <property type="term" value="P:tRNA 5'-leader removal"/>
    <property type="evidence" value="ECO:0007669"/>
    <property type="project" value="InterPro"/>
</dbReference>
<sequence length="324" mass="37611">MQFLMETPTLNKKQQKSTLSAKKTKTKENIKNVVATPYDNSYWPQISQEDHNTLEQILENNLPKIKNEKINIPWEKLKGTPKPERKKLRLEYVKNIQPEINKDAHEGIFVGINDVTKLLEENLASGVLISSDVQPKIMVQHVIDQAVLYGVPVIIFNDLRNLLKRVCGISSIVVSIGKRINRESKLNLVKESIETIFRKCPAPVNHINYQRSLGNEVIFMESENEKEKPKPIEHKINEDEIRRSVYLIRTSKDRRVFVPKFDEKEVISNKMEVDETGFLAFPQNPSEVENKIIKSNYKSLVVKKLKGNPNRHKRKIESLKRKRK</sequence>
<dbReference type="InterPro" id="IPR029064">
    <property type="entry name" value="Ribosomal_eL30-like_sf"/>
</dbReference>
<keyword evidence="4" id="KW-1185">Reference proteome</keyword>
<comment type="caution">
    <text evidence="3">The sequence shown here is derived from an EMBL/GenBank/DDBJ whole genome shotgun (WGS) entry which is preliminary data.</text>
</comment>
<proteinExistence type="predicted"/>
<dbReference type="Gene3D" id="3.30.1330.30">
    <property type="match status" value="1"/>
</dbReference>
<dbReference type="Pfam" id="PF01248">
    <property type="entry name" value="Ribosomal_L7Ae"/>
    <property type="match status" value="1"/>
</dbReference>
<accession>A0AAV8WN03</accession>
<gene>
    <name evidence="3" type="ORF">NQ314_019941</name>
</gene>
<dbReference type="Proteomes" id="UP001162156">
    <property type="component" value="Unassembled WGS sequence"/>
</dbReference>
<dbReference type="PANTHER" id="PTHR46948:SF1">
    <property type="entry name" value="RIBONUCLEASE P PROTEIN SUBUNIT P38"/>
    <property type="match status" value="1"/>
</dbReference>
<protein>
    <recommendedName>
        <fullName evidence="2">Ribosomal protein eL8/eL30/eS12/Gadd45 domain-containing protein</fullName>
    </recommendedName>
</protein>
<dbReference type="PANTHER" id="PTHR46948">
    <property type="entry name" value="RIBONUCLEASE P PROTEIN SUBUNIT P38"/>
    <property type="match status" value="1"/>
</dbReference>
<evidence type="ECO:0000259" key="2">
    <source>
        <dbReference type="Pfam" id="PF01248"/>
    </source>
</evidence>
<dbReference type="InterPro" id="IPR004038">
    <property type="entry name" value="Ribosomal_eL8/eL30/eS12/Gad45"/>
</dbReference>
<feature type="domain" description="Ribosomal protein eL8/eL30/eS12/Gadd45" evidence="2">
    <location>
        <begin position="103"/>
        <end position="184"/>
    </location>
</feature>
<dbReference type="EMBL" id="JANEYF010005594">
    <property type="protein sequence ID" value="KAJ8927576.1"/>
    <property type="molecule type" value="Genomic_DNA"/>
</dbReference>
<dbReference type="GO" id="GO:0000172">
    <property type="term" value="C:ribonuclease MRP complex"/>
    <property type="evidence" value="ECO:0007669"/>
    <property type="project" value="InterPro"/>
</dbReference>